<organism evidence="1 2">
    <name type="scientific">Persicitalea jodogahamensis</name>
    <dbReference type="NCBI Taxonomy" id="402147"/>
    <lineage>
        <taxon>Bacteria</taxon>
        <taxon>Pseudomonadati</taxon>
        <taxon>Bacteroidota</taxon>
        <taxon>Cytophagia</taxon>
        <taxon>Cytophagales</taxon>
        <taxon>Spirosomataceae</taxon>
        <taxon>Persicitalea</taxon>
    </lineage>
</organism>
<dbReference type="RefSeq" id="WP_189563517.1">
    <property type="nucleotide sequence ID" value="NZ_BMXF01000001.1"/>
</dbReference>
<dbReference type="EMBL" id="BMXF01000001">
    <property type="protein sequence ID" value="GHB60693.1"/>
    <property type="molecule type" value="Genomic_DNA"/>
</dbReference>
<protein>
    <submittedName>
        <fullName evidence="1">Uncharacterized protein</fullName>
    </submittedName>
</protein>
<reference evidence="1 2" key="1">
    <citation type="journal article" date="2014" name="Int. J. Syst. Evol. Microbiol.">
        <title>Complete genome sequence of Corynebacterium casei LMG S-19264T (=DSM 44701T), isolated from a smear-ripened cheese.</title>
        <authorList>
            <consortium name="US DOE Joint Genome Institute (JGI-PGF)"/>
            <person name="Walter F."/>
            <person name="Albersmeier A."/>
            <person name="Kalinowski J."/>
            <person name="Ruckert C."/>
        </authorList>
    </citation>
    <scope>NUCLEOTIDE SEQUENCE [LARGE SCALE GENOMIC DNA]</scope>
    <source>
        <strain evidence="1 2">KCTC 12866</strain>
    </source>
</reference>
<evidence type="ECO:0000313" key="1">
    <source>
        <dbReference type="EMBL" id="GHB60693.1"/>
    </source>
</evidence>
<accession>A0A8J3D502</accession>
<keyword evidence="2" id="KW-1185">Reference proteome</keyword>
<gene>
    <name evidence="1" type="ORF">GCM10007390_13020</name>
</gene>
<dbReference type="AlphaFoldDB" id="A0A8J3D502"/>
<sequence>MNNSPSPPNLRFELLLWKNELEFNRRELAIFESYLLNLEGKILPHRLSELMSQLHDYLQSVNKLLEEIAADSIHCTDKAALGTNRGSWQNTKQECRYIREEIFYFEQNYHQFRNQFCTFAAGLEAA</sequence>
<name>A0A8J3D502_9BACT</name>
<proteinExistence type="predicted"/>
<evidence type="ECO:0000313" key="2">
    <source>
        <dbReference type="Proteomes" id="UP000598271"/>
    </source>
</evidence>
<comment type="caution">
    <text evidence="1">The sequence shown here is derived from an EMBL/GenBank/DDBJ whole genome shotgun (WGS) entry which is preliminary data.</text>
</comment>
<dbReference type="Proteomes" id="UP000598271">
    <property type="component" value="Unassembled WGS sequence"/>
</dbReference>